<dbReference type="Proteomes" id="UP000745663">
    <property type="component" value="Unassembled WGS sequence"/>
</dbReference>
<reference evidence="2 3" key="1">
    <citation type="submission" date="2020-08" db="EMBL/GenBank/DDBJ databases">
        <title>Description of novel Pseudomonas species.</title>
        <authorList>
            <person name="Duman M."/>
            <person name="Mulet M."/>
            <person name="Altun S."/>
            <person name="Saticioglu I.B."/>
            <person name="Lalucat J."/>
            <person name="Garcia-Valdes E."/>
        </authorList>
    </citation>
    <scope>NUCLEOTIDE SEQUENCE [LARGE SCALE GENOMIC DNA]</scope>
    <source>
        <strain evidence="2 3">P66</strain>
    </source>
</reference>
<keyword evidence="1" id="KW-0175">Coiled coil</keyword>
<name>A0ABS2C4P8_9PSED</name>
<dbReference type="CDD" id="cd22657">
    <property type="entry name" value="ClyA_XaxA-like"/>
    <property type="match status" value="1"/>
</dbReference>
<dbReference type="Gene3D" id="1.20.1170.10">
    <property type="match status" value="1"/>
</dbReference>
<feature type="coiled-coil region" evidence="1">
    <location>
        <begin position="213"/>
        <end position="247"/>
    </location>
</feature>
<protein>
    <submittedName>
        <fullName evidence="2">Alpha-xenorhabdolysin family binary toxin subunit A</fullName>
    </submittedName>
</protein>
<dbReference type="SUPFAM" id="SSF58100">
    <property type="entry name" value="Bacterial hemolysins"/>
    <property type="match status" value="1"/>
</dbReference>
<sequence length="387" mass="43064">MDIATDSSNENQDLAQRLPGNLIQGMEGRDGPDNGGLVLTREHIETLSQYANHVFSLPSTSDTVIDWLGYDTISESGLMPDSMLDLNLKLQEHGRSWIDLSDVSKNLGAQLASTANSINSGGKFILNFIDKRIDAGHSKDKWESIEFHEGVKLSPSDKIKVETLVEFMDILRKDVTKFAESVGKVQAQTKNFRDVALLTLAPLVMQKIQAVQRRQSSDEVEYLRNELDALDKEIVRLGNEYDQYVKAAIAGVAAGPLGAVITGSIYGSKAEKVRKERNKRQSDRGEISDRLKAEIRLEGLLEHLHTQMGQLEARLGDVMTSSEHLHTAWGLIGSYIDTSIDILKRIETDQQLFAFSFNFEGFIGQWGSIEVHAVRMNTVFADAISKK</sequence>
<accession>A0ABS2C4P8</accession>
<dbReference type="NCBIfam" id="NF033928">
    <property type="entry name" value="alph_xenorhab_A"/>
    <property type="match status" value="1"/>
</dbReference>
<dbReference type="RefSeq" id="WP_203585232.1">
    <property type="nucleotide sequence ID" value="NZ_JACOPV010000014.1"/>
</dbReference>
<evidence type="ECO:0000313" key="2">
    <source>
        <dbReference type="EMBL" id="MBM5460009.1"/>
    </source>
</evidence>
<proteinExistence type="predicted"/>
<comment type="caution">
    <text evidence="2">The sequence shown here is derived from an EMBL/GenBank/DDBJ whole genome shotgun (WGS) entry which is preliminary data.</text>
</comment>
<evidence type="ECO:0000256" key="1">
    <source>
        <dbReference type="SAM" id="Coils"/>
    </source>
</evidence>
<keyword evidence="3" id="KW-1185">Reference proteome</keyword>
<gene>
    <name evidence="2" type="ORF">H8F21_20805</name>
</gene>
<evidence type="ECO:0000313" key="3">
    <source>
        <dbReference type="Proteomes" id="UP000745663"/>
    </source>
</evidence>
<organism evidence="2 3">
    <name type="scientific">Pseudomonas arcuscaelestis</name>
    <dbReference type="NCBI Taxonomy" id="2710591"/>
    <lineage>
        <taxon>Bacteria</taxon>
        <taxon>Pseudomonadati</taxon>
        <taxon>Pseudomonadota</taxon>
        <taxon>Gammaproteobacteria</taxon>
        <taxon>Pseudomonadales</taxon>
        <taxon>Pseudomonadaceae</taxon>
        <taxon>Pseudomonas</taxon>
    </lineage>
</organism>
<dbReference type="EMBL" id="JACOPV010000014">
    <property type="protein sequence ID" value="MBM5460009.1"/>
    <property type="molecule type" value="Genomic_DNA"/>
</dbReference>